<organism evidence="2 3">
    <name type="scientific">Porphyromonas gingivalis (strain ATCC 33277 / DSM 20709 / CIP 103683 / JCM 12257 / NCTC 11834 / 2561)</name>
    <dbReference type="NCBI Taxonomy" id="431947"/>
    <lineage>
        <taxon>Bacteria</taxon>
        <taxon>Pseudomonadati</taxon>
        <taxon>Bacteroidota</taxon>
        <taxon>Bacteroidia</taxon>
        <taxon>Bacteroidales</taxon>
        <taxon>Porphyromonadaceae</taxon>
        <taxon>Porphyromonas</taxon>
    </lineage>
</organism>
<proteinExistence type="predicted"/>
<dbReference type="EMBL" id="AP009380">
    <property type="protein sequence ID" value="BAG34143.1"/>
    <property type="molecule type" value="Genomic_DNA"/>
</dbReference>
<protein>
    <submittedName>
        <fullName evidence="2">Uncharacterized protein</fullName>
    </submittedName>
</protein>
<gene>
    <name evidence="2" type="ordered locus">PGN_1624</name>
</gene>
<dbReference type="HOGENOM" id="CLU_3171480_0_0_10"/>
<accession>B2RL98</accession>
<dbReference type="KEGG" id="pgn:PGN_1624"/>
<sequence>MRRMPAVLFHGYKVTTILTNIHIPKPGSLSARKGAAKPSFQKGKREGSML</sequence>
<reference evidence="2 3" key="1">
    <citation type="journal article" date="2008" name="DNA Res.">
        <title>Determination of the genome sequence of Porphyromonas gingivalis strain ATCC 33277 and genomic comparison with strain W83 revealed extensive genome rearrangements in P. gingivalis.</title>
        <authorList>
            <person name="Naito M."/>
            <person name="Hirakawa H."/>
            <person name="Yamashita A."/>
            <person name="Ohara N."/>
            <person name="Shoji M."/>
            <person name="Yukitake H."/>
            <person name="Nakayama K."/>
            <person name="Toh H."/>
            <person name="Yoshimura F."/>
            <person name="Kuhara S."/>
            <person name="Hattori M."/>
            <person name="Hayashi T."/>
            <person name="Nakayama K."/>
        </authorList>
    </citation>
    <scope>NUCLEOTIDE SEQUENCE [LARGE SCALE GENOMIC DNA]</scope>
    <source>
        <strain evidence="3">ATCC 33277 / DSM 20709 / CIP 103683 / JCM 12257 / NCTC 11834 / 2561</strain>
    </source>
</reference>
<feature type="region of interest" description="Disordered" evidence="1">
    <location>
        <begin position="27"/>
        <end position="50"/>
    </location>
</feature>
<evidence type="ECO:0000313" key="3">
    <source>
        <dbReference type="Proteomes" id="UP000008842"/>
    </source>
</evidence>
<evidence type="ECO:0000256" key="1">
    <source>
        <dbReference type="SAM" id="MobiDB-lite"/>
    </source>
</evidence>
<name>B2RL98_PORG3</name>
<dbReference type="Proteomes" id="UP000008842">
    <property type="component" value="Chromosome"/>
</dbReference>
<evidence type="ECO:0000313" key="2">
    <source>
        <dbReference type="EMBL" id="BAG34143.1"/>
    </source>
</evidence>
<dbReference type="AlphaFoldDB" id="B2RL98"/>